<dbReference type="Proteomes" id="UP000295188">
    <property type="component" value="Unassembled WGS sequence"/>
</dbReference>
<dbReference type="SMART" id="SM00852">
    <property type="entry name" value="MoCF_biosynth"/>
    <property type="match status" value="1"/>
</dbReference>
<dbReference type="InterPro" id="IPR050101">
    <property type="entry name" value="CinA"/>
</dbReference>
<dbReference type="InterPro" id="IPR008135">
    <property type="entry name" value="Competence-induced_CinA"/>
</dbReference>
<dbReference type="Pfam" id="PF00994">
    <property type="entry name" value="MoCF_biosynth"/>
    <property type="match status" value="1"/>
</dbReference>
<comment type="similarity">
    <text evidence="1">Belongs to the CinA family.</text>
</comment>
<dbReference type="Pfam" id="PF02464">
    <property type="entry name" value="CinA"/>
    <property type="match status" value="1"/>
</dbReference>
<comment type="caution">
    <text evidence="3">The sequence shown here is derived from an EMBL/GenBank/DDBJ whole genome shotgun (WGS) entry which is preliminary data.</text>
</comment>
<dbReference type="SUPFAM" id="SSF53218">
    <property type="entry name" value="Molybdenum cofactor biosynthesis proteins"/>
    <property type="match status" value="1"/>
</dbReference>
<evidence type="ECO:0000256" key="1">
    <source>
        <dbReference type="HAMAP-Rule" id="MF_00226"/>
    </source>
</evidence>
<dbReference type="RefSeq" id="WP_132547539.1">
    <property type="nucleotide sequence ID" value="NZ_SMAA01000003.1"/>
</dbReference>
<feature type="domain" description="MoaB/Mog" evidence="2">
    <location>
        <begin position="4"/>
        <end position="171"/>
    </location>
</feature>
<dbReference type="NCBIfam" id="TIGR00199">
    <property type="entry name" value="PncC_domain"/>
    <property type="match status" value="1"/>
</dbReference>
<dbReference type="InterPro" id="IPR036653">
    <property type="entry name" value="CinA-like_C"/>
</dbReference>
<dbReference type="NCBIfam" id="NF001813">
    <property type="entry name" value="PRK00549.1"/>
    <property type="match status" value="1"/>
</dbReference>
<reference evidence="3 4" key="1">
    <citation type="submission" date="2019-03" db="EMBL/GenBank/DDBJ databases">
        <title>Genomic Encyclopedia of Type Strains, Phase IV (KMG-IV): sequencing the most valuable type-strain genomes for metagenomic binning, comparative biology and taxonomic classification.</title>
        <authorList>
            <person name="Goeker M."/>
        </authorList>
    </citation>
    <scope>NUCLEOTIDE SEQUENCE [LARGE SCALE GENOMIC DNA]</scope>
    <source>
        <strain evidence="3 4">DSM 20467</strain>
    </source>
</reference>
<dbReference type="InterPro" id="IPR041424">
    <property type="entry name" value="CinA_KH"/>
</dbReference>
<dbReference type="NCBIfam" id="TIGR00200">
    <property type="entry name" value="cinA_nterm"/>
    <property type="match status" value="1"/>
</dbReference>
<dbReference type="HAMAP" id="MF_00226_B">
    <property type="entry name" value="CinA_B"/>
    <property type="match status" value="1"/>
</dbReference>
<evidence type="ECO:0000313" key="3">
    <source>
        <dbReference type="EMBL" id="TCS80871.1"/>
    </source>
</evidence>
<organism evidence="3 4">
    <name type="scientific">Pectinatus cerevisiiphilus</name>
    <dbReference type="NCBI Taxonomy" id="86956"/>
    <lineage>
        <taxon>Bacteria</taxon>
        <taxon>Bacillati</taxon>
        <taxon>Bacillota</taxon>
        <taxon>Negativicutes</taxon>
        <taxon>Selenomonadales</taxon>
        <taxon>Selenomonadaceae</taxon>
        <taxon>Pectinatus</taxon>
    </lineage>
</organism>
<dbReference type="PANTHER" id="PTHR13939">
    <property type="entry name" value="NICOTINAMIDE-NUCLEOTIDE AMIDOHYDROLASE PNCC"/>
    <property type="match status" value="1"/>
</dbReference>
<dbReference type="Gene3D" id="3.40.980.10">
    <property type="entry name" value="MoaB/Mog-like domain"/>
    <property type="match status" value="1"/>
</dbReference>
<dbReference type="PANTHER" id="PTHR13939:SF0">
    <property type="entry name" value="NMN AMIDOHYDROLASE-LIKE PROTEIN YFAY"/>
    <property type="match status" value="1"/>
</dbReference>
<dbReference type="CDD" id="cd00885">
    <property type="entry name" value="cinA"/>
    <property type="match status" value="1"/>
</dbReference>
<dbReference type="PIRSF" id="PIRSF006728">
    <property type="entry name" value="CinA"/>
    <property type="match status" value="1"/>
</dbReference>
<name>A0A4R3KE08_9FIRM</name>
<accession>A0A4R3KE08</accession>
<evidence type="ECO:0000259" key="2">
    <source>
        <dbReference type="SMART" id="SM00852"/>
    </source>
</evidence>
<sequence length="416" mass="45626">MRVELITTGSELLLGQIVNTNSAYMASHLNDIGFDVLYQTTVGDNYNRMKKVIENALTRADIVITTGGLGPTQGDITKYVCAEITGKKMVTHEESKKRMYDHFKEKDIPMTENNLRQVLVPDGADVFVNYNGIAPGIVQNYDGKFLINLPGPPREMKNMFDKSLKPFLKDKFGIEHVIYSVVLDTFDIGESFLETEIRDLILKQHNPTLALLVRPSGVIIRITAKANSIEEAKQLIKPVEAEIYSRVGQYIYAIDDEPMENVVGHLLLAKKMTIACAESCTGGLLTSRLTDIAGSSAYVAGSVVSYSNQVKIEQLHVDATVLQEKGAVSEETAKYMAEGIAAIMKTDIGVSVTGIAGPGGGTAEKPVGLVYIAVTGSKGTYVVKNLFSGKREEIKYRTTQKALNMIRLYLEDKSVL</sequence>
<dbReference type="AlphaFoldDB" id="A0A4R3KE08"/>
<dbReference type="InterPro" id="IPR001453">
    <property type="entry name" value="MoaB/Mog_dom"/>
</dbReference>
<dbReference type="InterPro" id="IPR008136">
    <property type="entry name" value="CinA_C"/>
</dbReference>
<proteinExistence type="inferred from homology"/>
<keyword evidence="4" id="KW-1185">Reference proteome</keyword>
<dbReference type="Pfam" id="PF18146">
    <property type="entry name" value="CinA_KH"/>
    <property type="match status" value="1"/>
</dbReference>
<dbReference type="Gene3D" id="3.30.70.2860">
    <property type="match status" value="1"/>
</dbReference>
<dbReference type="EMBL" id="SMAA01000003">
    <property type="protein sequence ID" value="TCS80871.1"/>
    <property type="molecule type" value="Genomic_DNA"/>
</dbReference>
<protein>
    <recommendedName>
        <fullName evidence="1">Putative competence-damage inducible protein</fullName>
    </recommendedName>
</protein>
<dbReference type="InterPro" id="IPR036425">
    <property type="entry name" value="MoaB/Mog-like_dom_sf"/>
</dbReference>
<evidence type="ECO:0000313" key="4">
    <source>
        <dbReference type="Proteomes" id="UP000295188"/>
    </source>
</evidence>
<gene>
    <name evidence="1" type="primary">cinA</name>
    <name evidence="3" type="ORF">EDC37_10340</name>
</gene>
<dbReference type="Gene3D" id="3.90.950.20">
    <property type="entry name" value="CinA-like"/>
    <property type="match status" value="1"/>
</dbReference>
<dbReference type="SUPFAM" id="SSF142433">
    <property type="entry name" value="CinA-like"/>
    <property type="match status" value="1"/>
</dbReference>
<dbReference type="OrthoDB" id="9801454at2"/>
<dbReference type="NCBIfam" id="TIGR00177">
    <property type="entry name" value="molyb_syn"/>
    <property type="match status" value="1"/>
</dbReference>